<dbReference type="OrthoDB" id="8912424at2"/>
<dbReference type="AlphaFoldDB" id="S6A9H2"/>
<dbReference type="HOGENOM" id="CLU_076282_0_0_4"/>
<dbReference type="eggNOG" id="COG0457">
    <property type="taxonomic scope" value="Bacteria"/>
</dbReference>
<reference evidence="1 2" key="1">
    <citation type="journal article" date="2012" name="Appl. Environ. Microbiol.">
        <title>Draft genome sequence of a psychrotolerant sulfur-oxidizing bacterium, Sulfuricella denitrificans skB26, and proteomic insights into cold adaptation.</title>
        <authorList>
            <person name="Watanabe T."/>
            <person name="Kojima H."/>
            <person name="Fukui M."/>
        </authorList>
    </citation>
    <scope>NUCLEOTIDE SEQUENCE [LARGE SCALE GENOMIC DNA]</scope>
    <source>
        <strain evidence="2">skB26</strain>
    </source>
</reference>
<sequence length="298" mass="34206">MPTLADSRVAPPKGWDEFEDIVCSAAKNRWRNSDFTRHGRQGQEQHGVDVYGKDDKGQVVGLQCKNTCSGVTERTIEDEVENAEAFEPALRMLYIATTALTDKKIQAFVRTRSENRQAAGLFGIEILFWNDVWHDLTLDEARVYQHFPHLKPHAVTEREQPHDQRLFQEFQSVFSFVPAIQLLRDHDFGGSYPRKAIQPLFDFVEAWNQPDREFLDKGLQAALADLYRAARVMSNHLCDKTVPIGNGDYASVFSDQQRATGPRPEHVIEEARILNQQASLFVPIYEHFFRLCRSTLSR</sequence>
<evidence type="ECO:0000313" key="2">
    <source>
        <dbReference type="Proteomes" id="UP000015559"/>
    </source>
</evidence>
<accession>S6A9H2</accession>
<proteinExistence type="predicted"/>
<dbReference type="EMBL" id="AP013066">
    <property type="protein sequence ID" value="BAN34105.1"/>
    <property type="molecule type" value="Genomic_DNA"/>
</dbReference>
<dbReference type="RefSeq" id="WP_009206950.1">
    <property type="nucleotide sequence ID" value="NC_022357.1"/>
</dbReference>
<name>S6A9H2_SULDS</name>
<keyword evidence="2" id="KW-1185">Reference proteome</keyword>
<dbReference type="KEGG" id="sdr:SCD_n00256"/>
<protein>
    <recommendedName>
        <fullName evidence="3">Restriction endonuclease type IV Mrr domain-containing protein</fullName>
    </recommendedName>
</protein>
<dbReference type="Proteomes" id="UP000015559">
    <property type="component" value="Chromosome"/>
</dbReference>
<gene>
    <name evidence="1" type="ORF">SCD_n00256</name>
</gene>
<organism evidence="1 2">
    <name type="scientific">Sulfuricella denitrificans (strain DSM 22764 / NBRC 105220 / skB26)</name>
    <dbReference type="NCBI Taxonomy" id="1163617"/>
    <lineage>
        <taxon>Bacteria</taxon>
        <taxon>Pseudomonadati</taxon>
        <taxon>Pseudomonadota</taxon>
        <taxon>Betaproteobacteria</taxon>
        <taxon>Nitrosomonadales</taxon>
        <taxon>Sulfuricellaceae</taxon>
        <taxon>Sulfuricella</taxon>
    </lineage>
</organism>
<evidence type="ECO:0000313" key="1">
    <source>
        <dbReference type="EMBL" id="BAN34105.1"/>
    </source>
</evidence>
<evidence type="ECO:0008006" key="3">
    <source>
        <dbReference type="Google" id="ProtNLM"/>
    </source>
</evidence>